<dbReference type="Proteomes" id="UP000836841">
    <property type="component" value="Chromosome 4"/>
</dbReference>
<keyword evidence="1" id="KW-0547">Nucleotide-binding</keyword>
<dbReference type="SUPFAM" id="SSF56112">
    <property type="entry name" value="Protein kinase-like (PK-like)"/>
    <property type="match status" value="1"/>
</dbReference>
<reference evidence="3 4" key="1">
    <citation type="submission" date="2022-03" db="EMBL/GenBank/DDBJ databases">
        <authorList>
            <person name="Nunn A."/>
            <person name="Chopra R."/>
            <person name="Nunn A."/>
            <person name="Contreras Garrido A."/>
        </authorList>
    </citation>
    <scope>NUCLEOTIDE SEQUENCE [LARGE SCALE GENOMIC DNA]</scope>
</reference>
<evidence type="ECO:0000256" key="1">
    <source>
        <dbReference type="ARBA" id="ARBA00022741"/>
    </source>
</evidence>
<dbReference type="InterPro" id="IPR011009">
    <property type="entry name" value="Kinase-like_dom_sf"/>
</dbReference>
<accession>A0AAU9S8E5</accession>
<gene>
    <name evidence="3" type="ORF">TAV2_LOCUS13810</name>
</gene>
<dbReference type="EMBL" id="OU466860">
    <property type="protein sequence ID" value="CAH2060210.1"/>
    <property type="molecule type" value="Genomic_DNA"/>
</dbReference>
<name>A0AAU9S8E5_THLAR</name>
<evidence type="ECO:0000313" key="3">
    <source>
        <dbReference type="EMBL" id="CAH2060210.1"/>
    </source>
</evidence>
<dbReference type="GO" id="GO:0005524">
    <property type="term" value="F:ATP binding"/>
    <property type="evidence" value="ECO:0007669"/>
    <property type="project" value="UniProtKB-KW"/>
</dbReference>
<keyword evidence="2" id="KW-0067">ATP-binding</keyword>
<evidence type="ECO:0008006" key="5">
    <source>
        <dbReference type="Google" id="ProtNLM"/>
    </source>
</evidence>
<sequence>MRRRRRRKFTEELEDWEKEFGKNRFRFKDLYYATNAFEETNLLGAGGFGRVYRAPEHTRTGRATTASNVFAFGAFLLEGVCGRRPVEIQNDNNETFVLVDWVFALWNKGNILDAIYPNMGSELNQE</sequence>
<dbReference type="PANTHER" id="PTHR27007">
    <property type="match status" value="1"/>
</dbReference>
<evidence type="ECO:0000313" key="4">
    <source>
        <dbReference type="Proteomes" id="UP000836841"/>
    </source>
</evidence>
<evidence type="ECO:0000256" key="2">
    <source>
        <dbReference type="ARBA" id="ARBA00022840"/>
    </source>
</evidence>
<proteinExistence type="predicted"/>
<organism evidence="3 4">
    <name type="scientific">Thlaspi arvense</name>
    <name type="common">Field penny-cress</name>
    <dbReference type="NCBI Taxonomy" id="13288"/>
    <lineage>
        <taxon>Eukaryota</taxon>
        <taxon>Viridiplantae</taxon>
        <taxon>Streptophyta</taxon>
        <taxon>Embryophyta</taxon>
        <taxon>Tracheophyta</taxon>
        <taxon>Spermatophyta</taxon>
        <taxon>Magnoliopsida</taxon>
        <taxon>eudicotyledons</taxon>
        <taxon>Gunneridae</taxon>
        <taxon>Pentapetalae</taxon>
        <taxon>rosids</taxon>
        <taxon>malvids</taxon>
        <taxon>Brassicales</taxon>
        <taxon>Brassicaceae</taxon>
        <taxon>Thlaspideae</taxon>
        <taxon>Thlaspi</taxon>
    </lineage>
</organism>
<dbReference type="AlphaFoldDB" id="A0AAU9S8E5"/>
<protein>
    <recommendedName>
        <fullName evidence="5">Protein kinase domain-containing protein</fullName>
    </recommendedName>
</protein>
<dbReference type="InterPro" id="IPR050528">
    <property type="entry name" value="L-type_Lectin-RKs"/>
</dbReference>
<keyword evidence="4" id="KW-1185">Reference proteome</keyword>
<dbReference type="Gene3D" id="1.10.510.10">
    <property type="entry name" value="Transferase(Phosphotransferase) domain 1"/>
    <property type="match status" value="1"/>
</dbReference>